<protein>
    <submittedName>
        <fullName evidence="3">Os04g0400300 protein</fullName>
    </submittedName>
</protein>
<accession>A0A0P0W9Y8</accession>
<keyword evidence="2" id="KW-0812">Transmembrane</keyword>
<keyword evidence="2" id="KW-0472">Membrane</keyword>
<dbReference type="AlphaFoldDB" id="A0A0P0W9Y8"/>
<dbReference type="InParanoid" id="A0A0P0W9Y8"/>
<name>A0A0P0W9Y8_ORYSJ</name>
<gene>
    <name evidence="3" type="ordered locus">Os04g0400300</name>
    <name evidence="3" type="ORF">OSNPB_040400300</name>
</gene>
<keyword evidence="4" id="KW-1185">Reference proteome</keyword>
<reference evidence="4" key="1">
    <citation type="journal article" date="2005" name="Nature">
        <title>The map-based sequence of the rice genome.</title>
        <authorList>
            <consortium name="International rice genome sequencing project (IRGSP)"/>
            <person name="Matsumoto T."/>
            <person name="Wu J."/>
            <person name="Kanamori H."/>
            <person name="Katayose Y."/>
            <person name="Fujisawa M."/>
            <person name="Namiki N."/>
            <person name="Mizuno H."/>
            <person name="Yamamoto K."/>
            <person name="Antonio B.A."/>
            <person name="Baba T."/>
            <person name="Sakata K."/>
            <person name="Nagamura Y."/>
            <person name="Aoki H."/>
            <person name="Arikawa K."/>
            <person name="Arita K."/>
            <person name="Bito T."/>
            <person name="Chiden Y."/>
            <person name="Fujitsuka N."/>
            <person name="Fukunaka R."/>
            <person name="Hamada M."/>
            <person name="Harada C."/>
            <person name="Hayashi A."/>
            <person name="Hijishita S."/>
            <person name="Honda M."/>
            <person name="Hosokawa S."/>
            <person name="Ichikawa Y."/>
            <person name="Idonuma A."/>
            <person name="Iijima M."/>
            <person name="Ikeda M."/>
            <person name="Ikeno M."/>
            <person name="Ito K."/>
            <person name="Ito S."/>
            <person name="Ito T."/>
            <person name="Ito Y."/>
            <person name="Ito Y."/>
            <person name="Iwabuchi A."/>
            <person name="Kamiya K."/>
            <person name="Karasawa W."/>
            <person name="Kurita K."/>
            <person name="Katagiri S."/>
            <person name="Kikuta A."/>
            <person name="Kobayashi H."/>
            <person name="Kobayashi N."/>
            <person name="Machita K."/>
            <person name="Maehara T."/>
            <person name="Masukawa M."/>
            <person name="Mizubayashi T."/>
            <person name="Mukai Y."/>
            <person name="Nagasaki H."/>
            <person name="Nagata Y."/>
            <person name="Naito S."/>
            <person name="Nakashima M."/>
            <person name="Nakama Y."/>
            <person name="Nakamichi Y."/>
            <person name="Nakamura M."/>
            <person name="Meguro A."/>
            <person name="Negishi M."/>
            <person name="Ohta I."/>
            <person name="Ohta T."/>
            <person name="Okamoto M."/>
            <person name="Ono N."/>
            <person name="Saji S."/>
            <person name="Sakaguchi M."/>
            <person name="Sakai K."/>
            <person name="Shibata M."/>
            <person name="Shimokawa T."/>
            <person name="Song J."/>
            <person name="Takazaki Y."/>
            <person name="Terasawa K."/>
            <person name="Tsugane M."/>
            <person name="Tsuji K."/>
            <person name="Ueda S."/>
            <person name="Waki K."/>
            <person name="Yamagata H."/>
            <person name="Yamamoto M."/>
            <person name="Yamamoto S."/>
            <person name="Yamane H."/>
            <person name="Yoshiki S."/>
            <person name="Yoshihara R."/>
            <person name="Yukawa K."/>
            <person name="Zhong H."/>
            <person name="Yano M."/>
            <person name="Yuan Q."/>
            <person name="Ouyang S."/>
            <person name="Liu J."/>
            <person name="Jones K.M."/>
            <person name="Gansberger K."/>
            <person name="Moffat K."/>
            <person name="Hill J."/>
            <person name="Bera J."/>
            <person name="Fadrosh D."/>
            <person name="Jin S."/>
            <person name="Johri S."/>
            <person name="Kim M."/>
            <person name="Overton L."/>
            <person name="Reardon M."/>
            <person name="Tsitrin T."/>
            <person name="Vuong H."/>
            <person name="Weaver B."/>
            <person name="Ciecko A."/>
            <person name="Tallon L."/>
            <person name="Jackson J."/>
            <person name="Pai G."/>
            <person name="Aken S.V."/>
            <person name="Utterback T."/>
            <person name="Reidmuller S."/>
            <person name="Feldblyum T."/>
            <person name="Hsiao J."/>
            <person name="Zismann V."/>
            <person name="Iobst S."/>
            <person name="de Vazeille A.R."/>
            <person name="Buell C.R."/>
            <person name="Ying K."/>
            <person name="Li Y."/>
            <person name="Lu T."/>
            <person name="Huang Y."/>
            <person name="Zhao Q."/>
            <person name="Feng Q."/>
            <person name="Zhang L."/>
            <person name="Zhu J."/>
            <person name="Weng Q."/>
            <person name="Mu J."/>
            <person name="Lu Y."/>
            <person name="Fan D."/>
            <person name="Liu Y."/>
            <person name="Guan J."/>
            <person name="Zhang Y."/>
            <person name="Yu S."/>
            <person name="Liu X."/>
            <person name="Zhang Y."/>
            <person name="Hong G."/>
            <person name="Han B."/>
            <person name="Choisne N."/>
            <person name="Demange N."/>
            <person name="Orjeda G."/>
            <person name="Samain S."/>
            <person name="Cattolico L."/>
            <person name="Pelletier E."/>
            <person name="Couloux A."/>
            <person name="Segurens B."/>
            <person name="Wincker P."/>
            <person name="D'Hont A."/>
            <person name="Scarpelli C."/>
            <person name="Weissenbach J."/>
            <person name="Salanoubat M."/>
            <person name="Quetier F."/>
            <person name="Yu Y."/>
            <person name="Kim H.R."/>
            <person name="Rambo T."/>
            <person name="Currie J."/>
            <person name="Collura K."/>
            <person name="Luo M."/>
            <person name="Yang T."/>
            <person name="Ammiraju J.S.S."/>
            <person name="Engler F."/>
            <person name="Soderlund C."/>
            <person name="Wing R.A."/>
            <person name="Palmer L.E."/>
            <person name="de la Bastide M."/>
            <person name="Spiegel L."/>
            <person name="Nascimento L."/>
            <person name="Zutavern T."/>
            <person name="O'Shaughnessy A."/>
            <person name="Dike S."/>
            <person name="Dedhia N."/>
            <person name="Preston R."/>
            <person name="Balija V."/>
            <person name="McCombie W.R."/>
            <person name="Chow T."/>
            <person name="Chen H."/>
            <person name="Chung M."/>
            <person name="Chen C."/>
            <person name="Shaw J."/>
            <person name="Wu H."/>
            <person name="Hsiao K."/>
            <person name="Chao Y."/>
            <person name="Chu M."/>
            <person name="Cheng C."/>
            <person name="Hour A."/>
            <person name="Lee P."/>
            <person name="Lin S."/>
            <person name="Lin Y."/>
            <person name="Liou J."/>
            <person name="Liu S."/>
            <person name="Hsing Y."/>
            <person name="Raghuvanshi S."/>
            <person name="Mohanty A."/>
            <person name="Bharti A.K."/>
            <person name="Gaur A."/>
            <person name="Gupta V."/>
            <person name="Kumar D."/>
            <person name="Ravi V."/>
            <person name="Vij S."/>
            <person name="Kapur A."/>
            <person name="Khurana P."/>
            <person name="Khurana P."/>
            <person name="Khurana J.P."/>
            <person name="Tyagi A.K."/>
            <person name="Gaikwad K."/>
            <person name="Singh A."/>
            <person name="Dalal V."/>
            <person name="Srivastava S."/>
            <person name="Dixit A."/>
            <person name="Pal A.K."/>
            <person name="Ghazi I.A."/>
            <person name="Yadav M."/>
            <person name="Pandit A."/>
            <person name="Bhargava A."/>
            <person name="Sureshbabu K."/>
            <person name="Batra K."/>
            <person name="Sharma T.R."/>
            <person name="Mohapatra T."/>
            <person name="Singh N.K."/>
            <person name="Messing J."/>
            <person name="Nelson A.B."/>
            <person name="Fuks G."/>
            <person name="Kavchok S."/>
            <person name="Keizer G."/>
            <person name="Linton E."/>
            <person name="Llaca V."/>
            <person name="Song R."/>
            <person name="Tanyolac B."/>
            <person name="Young S."/>
            <person name="Ho-Il K."/>
            <person name="Hahn J.H."/>
            <person name="Sangsakoo G."/>
            <person name="Vanavichit A."/>
            <person name="de Mattos Luiz.A.T."/>
            <person name="Zimmer P.D."/>
            <person name="Malone G."/>
            <person name="Dellagostin O."/>
            <person name="de Oliveira A.C."/>
            <person name="Bevan M."/>
            <person name="Bancroft I."/>
            <person name="Minx P."/>
            <person name="Cordum H."/>
            <person name="Wilson R."/>
            <person name="Cheng Z."/>
            <person name="Jin W."/>
            <person name="Jiang J."/>
            <person name="Leong S.A."/>
            <person name="Iwama H."/>
            <person name="Gojobori T."/>
            <person name="Itoh T."/>
            <person name="Niimura Y."/>
            <person name="Fujii Y."/>
            <person name="Habara T."/>
            <person name="Sakai H."/>
            <person name="Sato Y."/>
            <person name="Wilson G."/>
            <person name="Kumar K."/>
            <person name="McCouch S."/>
            <person name="Juretic N."/>
            <person name="Hoen D."/>
            <person name="Wright S."/>
            <person name="Bruskiewich R."/>
            <person name="Bureau T."/>
            <person name="Miyao A."/>
            <person name="Hirochika H."/>
            <person name="Nishikawa T."/>
            <person name="Kadowaki K."/>
            <person name="Sugiura M."/>
            <person name="Burr B."/>
            <person name="Sasaki T."/>
        </authorList>
    </citation>
    <scope>NUCLEOTIDE SEQUENCE [LARGE SCALE GENOMIC DNA]</scope>
    <source>
        <strain evidence="4">cv. Nipponbare</strain>
    </source>
</reference>
<proteinExistence type="predicted"/>
<reference evidence="3 4" key="3">
    <citation type="journal article" date="2013" name="Rice">
        <title>Improvement of the Oryza sativa Nipponbare reference genome using next generation sequence and optical map data.</title>
        <authorList>
            <person name="Kawahara Y."/>
            <person name="de la Bastide M."/>
            <person name="Hamilton J.P."/>
            <person name="Kanamori H."/>
            <person name="McCombie W.R."/>
            <person name="Ouyang S."/>
            <person name="Schwartz D.C."/>
            <person name="Tanaka T."/>
            <person name="Wu J."/>
            <person name="Zhou S."/>
            <person name="Childs K.L."/>
            <person name="Davidson R.M."/>
            <person name="Lin H."/>
            <person name="Quesada-Ocampo L."/>
            <person name="Vaillancourt B."/>
            <person name="Sakai H."/>
            <person name="Lee S.S."/>
            <person name="Kim J."/>
            <person name="Numa H."/>
            <person name="Itoh T."/>
            <person name="Buell C.R."/>
            <person name="Matsumoto T."/>
        </authorList>
    </citation>
    <scope>NUCLEOTIDE SEQUENCE [LARGE SCALE GENOMIC DNA]</scope>
    <source>
        <strain evidence="4">cv. Nipponbare</strain>
    </source>
</reference>
<evidence type="ECO:0000256" key="1">
    <source>
        <dbReference type="SAM" id="MobiDB-lite"/>
    </source>
</evidence>
<evidence type="ECO:0000256" key="2">
    <source>
        <dbReference type="SAM" id="Phobius"/>
    </source>
</evidence>
<feature type="compositionally biased region" description="Low complexity" evidence="1">
    <location>
        <begin position="78"/>
        <end position="88"/>
    </location>
</feature>
<reference evidence="3 4" key="2">
    <citation type="journal article" date="2013" name="Plant Cell Physiol.">
        <title>Rice Annotation Project Database (RAP-DB): an integrative and interactive database for rice genomics.</title>
        <authorList>
            <person name="Sakai H."/>
            <person name="Lee S.S."/>
            <person name="Tanaka T."/>
            <person name="Numa H."/>
            <person name="Kim J."/>
            <person name="Kawahara Y."/>
            <person name="Wakimoto H."/>
            <person name="Yang C.C."/>
            <person name="Iwamoto M."/>
            <person name="Abe T."/>
            <person name="Yamada Y."/>
            <person name="Muto A."/>
            <person name="Inokuchi H."/>
            <person name="Ikemura T."/>
            <person name="Matsumoto T."/>
            <person name="Sasaki T."/>
            <person name="Itoh T."/>
        </authorList>
    </citation>
    <scope>NUCLEOTIDE SEQUENCE [LARGE SCALE GENOMIC DNA]</scope>
    <source>
        <strain evidence="4">cv. Nipponbare</strain>
    </source>
</reference>
<evidence type="ECO:0000313" key="3">
    <source>
        <dbReference type="EMBL" id="BAS89034.1"/>
    </source>
</evidence>
<organism evidence="3 4">
    <name type="scientific">Oryza sativa subsp. japonica</name>
    <name type="common">Rice</name>
    <dbReference type="NCBI Taxonomy" id="39947"/>
    <lineage>
        <taxon>Eukaryota</taxon>
        <taxon>Viridiplantae</taxon>
        <taxon>Streptophyta</taxon>
        <taxon>Embryophyta</taxon>
        <taxon>Tracheophyta</taxon>
        <taxon>Spermatophyta</taxon>
        <taxon>Magnoliopsida</taxon>
        <taxon>Liliopsida</taxon>
        <taxon>Poales</taxon>
        <taxon>Poaceae</taxon>
        <taxon>BOP clade</taxon>
        <taxon>Oryzoideae</taxon>
        <taxon>Oryzeae</taxon>
        <taxon>Oryzinae</taxon>
        <taxon>Oryza</taxon>
        <taxon>Oryza sativa</taxon>
    </lineage>
</organism>
<dbReference type="PaxDb" id="39947-A0A0P0W9Y8"/>
<feature type="transmembrane region" description="Helical" evidence="2">
    <location>
        <begin position="12"/>
        <end position="32"/>
    </location>
</feature>
<dbReference type="EMBL" id="AP014960">
    <property type="protein sequence ID" value="BAS89034.1"/>
    <property type="molecule type" value="Genomic_DNA"/>
</dbReference>
<sequence length="128" mass="14626">MLLSSSFEASITIIIVVARSHRWILVIIVLILTQSCCRRLRHHCCHRMKPSTDSRMRGGRGGAERQLDLAGRGGGVGSVPPGTGTGRSSRMWVGAERRQNLHGRRRERRIRPSRHCHRQFRVRVVRRT</sequence>
<feature type="compositionally biased region" description="Basic and acidic residues" evidence="1">
    <location>
        <begin position="50"/>
        <end position="67"/>
    </location>
</feature>
<keyword evidence="2" id="KW-1133">Transmembrane helix</keyword>
<evidence type="ECO:0000313" key="4">
    <source>
        <dbReference type="Proteomes" id="UP000059680"/>
    </source>
</evidence>
<feature type="region of interest" description="Disordered" evidence="1">
    <location>
        <begin position="50"/>
        <end position="106"/>
    </location>
</feature>
<dbReference type="Proteomes" id="UP000059680">
    <property type="component" value="Chromosome 4"/>
</dbReference>